<feature type="region of interest" description="Disordered" evidence="1">
    <location>
        <begin position="1348"/>
        <end position="1379"/>
    </location>
</feature>
<feature type="region of interest" description="Disordered" evidence="1">
    <location>
        <begin position="1048"/>
        <end position="1226"/>
    </location>
</feature>
<feature type="domain" description="Nuclear pore complex NUP2/50/61" evidence="2">
    <location>
        <begin position="87"/>
        <end position="142"/>
    </location>
</feature>
<feature type="compositionally biased region" description="Low complexity" evidence="1">
    <location>
        <begin position="168"/>
        <end position="179"/>
    </location>
</feature>
<dbReference type="InterPro" id="IPR015007">
    <property type="entry name" value="NUP2/50/61"/>
</dbReference>
<feature type="compositionally biased region" description="Polar residues" evidence="1">
    <location>
        <begin position="427"/>
        <end position="444"/>
    </location>
</feature>
<dbReference type="Proteomes" id="UP001521785">
    <property type="component" value="Unassembled WGS sequence"/>
</dbReference>
<feature type="region of interest" description="Disordered" evidence="1">
    <location>
        <begin position="841"/>
        <end position="1014"/>
    </location>
</feature>
<feature type="compositionally biased region" description="Basic and acidic residues" evidence="1">
    <location>
        <begin position="1144"/>
        <end position="1156"/>
    </location>
</feature>
<feature type="region of interest" description="Disordered" evidence="1">
    <location>
        <begin position="393"/>
        <end position="444"/>
    </location>
</feature>
<reference evidence="3 4" key="1">
    <citation type="submission" date="2024-02" db="EMBL/GenBank/DDBJ databases">
        <title>De novo assembly and annotation of 12 fungi associated with fruit tree decline syndrome in Ontario, Canada.</title>
        <authorList>
            <person name="Sulman M."/>
            <person name="Ellouze W."/>
            <person name="Ilyukhin E."/>
        </authorList>
    </citation>
    <scope>NUCLEOTIDE SEQUENCE [LARGE SCALE GENOMIC DNA]</scope>
    <source>
        <strain evidence="3 4">M42-189</strain>
    </source>
</reference>
<feature type="region of interest" description="Disordered" evidence="1">
    <location>
        <begin position="14"/>
        <end position="241"/>
    </location>
</feature>
<gene>
    <name evidence="3" type="ORF">SLS60_001021</name>
</gene>
<feature type="compositionally biased region" description="Basic and acidic residues" evidence="1">
    <location>
        <begin position="73"/>
        <end position="100"/>
    </location>
</feature>
<feature type="compositionally biased region" description="Low complexity" evidence="1">
    <location>
        <begin position="675"/>
        <end position="688"/>
    </location>
</feature>
<feature type="compositionally biased region" description="Polar residues" evidence="1">
    <location>
        <begin position="53"/>
        <end position="72"/>
    </location>
</feature>
<dbReference type="Pfam" id="PF08911">
    <property type="entry name" value="NUP50"/>
    <property type="match status" value="1"/>
</dbReference>
<feature type="compositionally biased region" description="Low complexity" evidence="1">
    <location>
        <begin position="748"/>
        <end position="763"/>
    </location>
</feature>
<organism evidence="3 4">
    <name type="scientific">Paraconiothyrium brasiliense</name>
    <dbReference type="NCBI Taxonomy" id="300254"/>
    <lineage>
        <taxon>Eukaryota</taxon>
        <taxon>Fungi</taxon>
        <taxon>Dikarya</taxon>
        <taxon>Ascomycota</taxon>
        <taxon>Pezizomycotina</taxon>
        <taxon>Dothideomycetes</taxon>
        <taxon>Pleosporomycetidae</taxon>
        <taxon>Pleosporales</taxon>
        <taxon>Massarineae</taxon>
        <taxon>Didymosphaeriaceae</taxon>
        <taxon>Paraconiothyrium</taxon>
    </lineage>
</organism>
<accession>A0ABR3S9C2</accession>
<dbReference type="EMBL" id="JAKJXO020000001">
    <property type="protein sequence ID" value="KAL1612792.1"/>
    <property type="molecule type" value="Genomic_DNA"/>
</dbReference>
<comment type="caution">
    <text evidence="3">The sequence shown here is derived from an EMBL/GenBank/DDBJ whole genome shotgun (WGS) entry which is preliminary data.</text>
</comment>
<feature type="compositionally biased region" description="Polar residues" evidence="1">
    <location>
        <begin position="185"/>
        <end position="212"/>
    </location>
</feature>
<evidence type="ECO:0000259" key="2">
    <source>
        <dbReference type="Pfam" id="PF08911"/>
    </source>
</evidence>
<feature type="compositionally biased region" description="Acidic residues" evidence="1">
    <location>
        <begin position="1158"/>
        <end position="1169"/>
    </location>
</feature>
<feature type="compositionally biased region" description="Low complexity" evidence="1">
    <location>
        <begin position="1348"/>
        <end position="1358"/>
    </location>
</feature>
<feature type="compositionally biased region" description="Low complexity" evidence="1">
    <location>
        <begin position="404"/>
        <end position="416"/>
    </location>
</feature>
<feature type="region of interest" description="Disordered" evidence="1">
    <location>
        <begin position="639"/>
        <end position="688"/>
    </location>
</feature>
<proteinExistence type="predicted"/>
<feature type="compositionally biased region" description="Low complexity" evidence="1">
    <location>
        <begin position="712"/>
        <end position="738"/>
    </location>
</feature>
<dbReference type="PANTHER" id="PTHR38697:SF1">
    <property type="entry name" value="NUCLEAR PORE COMPLEX PROTEIN SIMILAR TO S. CEREVISIAE NUP2 (EUROFUNG)"/>
    <property type="match status" value="1"/>
</dbReference>
<feature type="compositionally biased region" description="Gly residues" evidence="1">
    <location>
        <begin position="971"/>
        <end position="980"/>
    </location>
</feature>
<evidence type="ECO:0000313" key="4">
    <source>
        <dbReference type="Proteomes" id="UP001521785"/>
    </source>
</evidence>
<feature type="compositionally biased region" description="Polar residues" evidence="1">
    <location>
        <begin position="119"/>
        <end position="140"/>
    </location>
</feature>
<feature type="compositionally biased region" description="Basic and acidic residues" evidence="1">
    <location>
        <begin position="23"/>
        <end position="40"/>
    </location>
</feature>
<dbReference type="InterPro" id="IPR053074">
    <property type="entry name" value="NPC_Nucleoporin"/>
</dbReference>
<feature type="compositionally biased region" description="Polar residues" evidence="1">
    <location>
        <begin position="899"/>
        <end position="924"/>
    </location>
</feature>
<feature type="compositionally biased region" description="Polar residues" evidence="1">
    <location>
        <begin position="154"/>
        <end position="163"/>
    </location>
</feature>
<sequence>MPFSFKELLLEAQGVKPVSWASDAKETTSVSRDEATHEPAQKLSPDAALLCPTATNSDSTRQSPPPDMSSNKRGSEYKHGQPGREFEEERPDEPADEPKKATAAQLAQRKIKTLKGSRRTNVSSGLTAFNPNPPSASSFNFGPDPNAGAAPSNPFAQQQSTPGGSMFGQSQQQHSSDGSIFAYGSNATSSFPPAQSSTPNNLFAQSANSSFPPASGFGGNSVGSASPFNPQPDLNFGNATTNFGASAPAPANGFTFGAQSSQTPVFGASQNTVANAPASTGFSILGAASKNNENTPATSGLFSNNNASTSATASGLFSTSATTQNNTFGGFGSNASNSTATPASPFGNPFGKANDASTPFQFGASTQPTTAAQDNASTPKALFGAISSSMQASSSETPKPLFASISGVPPGSSSSEPPKPLFGGFGSVSQPDANSQAAASPFTSNTVTAGGSNMFGTSTQGLTFGSQSNGLNGMAASTQGESAVTPAFSFGNSFANTATPAPSNNLFGYLGASTQASTNTPAPVSFGGFGQTSQAQYTSAPALPALPALPDLFTESQVQAPTGPIATLIPKPSNTGSSTTPAKKRSKFANNSQYAPFFSLLRPKPSSRLPPVNQKKIEALRRPADYVWGLLPPGAFPSSPSCLKNPPSYLKNQDLDNQEQQSNMHRRPATDSNSTQASQEEPATTETTAQTNLKQTPFEAPQFAQSAHTEKPASNPFASLSSSASASSSNSNSLFTSAKPATSIPKSTLPATPAPVTEPATTVPVPPIPKATVPSSWTVPDDNSNDLREHTKLLEQINDTYRAKLAQLPTRADWSTLSKWHWQESSKLKKKIDDLKKQAAAAKGITGEESVLSTKRKTDATAQLDSISKKARSGETPATPVSKAPAMPTTSPKAKPASQPFNLFANASTQQPSSMADQPAQFKTSESKDHGLGIATAPQGGFKPNFGISVSSNATGFKPSLGTSSKTAGSSSGGFFGQFGGKTKEQLREERMKKALDDGYESPTTSEEAEGDYETRDQWLARWNKEEDERQAALDAAASNTMLKFAPTATGKKSDTPTFKFNAASSNAASSSDSIVASQGIASGASTPGFFGSRVSSPAPSVLDTPLGAQTPSTNLFGHLSAASSQHQDDSDDEADDEAAARPSVEEEPKKRKLGDSADGESESSETLEESARRKKPATQNSSFFDRITRDNSDAEQETADITKKPSLLDRMTRDNSEAASDVIGKEAGQTSLNSINSKLYNINGSQTPAPKKPFTFDFAAAAKAAPQSAPPKQNLFAGDQTFKFGDPIKFGSATNTNTPFTVTPATPTPASPAVSSAAPPKAINSPFAFLSAAPSAATSAMSSRAATPASDADASATEGAAINEEEGQTHVESDKSILSSEEQDEFDVLFEAEQVIANKQIYKEGAAKPEWVKIANGRLWILKSKADNHVILRLRMKSGAVRVNYRIPPIIKSSIMGANKMQVLTKEPSVKDGKTVLENLIFAFNHKDKATKQELAKTFSETYNDIVPGA</sequence>
<evidence type="ECO:0000313" key="3">
    <source>
        <dbReference type="EMBL" id="KAL1612792.1"/>
    </source>
</evidence>
<feature type="compositionally biased region" description="Polar residues" evidence="1">
    <location>
        <begin position="572"/>
        <end position="581"/>
    </location>
</feature>
<feature type="compositionally biased region" description="Basic and acidic residues" evidence="1">
    <location>
        <begin position="982"/>
        <end position="997"/>
    </location>
</feature>
<dbReference type="PANTHER" id="PTHR38697">
    <property type="entry name" value="NUCLEAR PORE COMPLEX PROTEIN SIMILAR TO S. CEREVISIAE NUP2 (EUROFUNG)"/>
    <property type="match status" value="1"/>
</dbReference>
<feature type="compositionally biased region" description="Low complexity" evidence="1">
    <location>
        <begin position="1063"/>
        <end position="1078"/>
    </location>
</feature>
<feature type="region of interest" description="Disordered" evidence="1">
    <location>
        <begin position="333"/>
        <end position="376"/>
    </location>
</feature>
<feature type="compositionally biased region" description="Basic residues" evidence="1">
    <location>
        <begin position="109"/>
        <end position="118"/>
    </location>
</feature>
<feature type="region of interest" description="Disordered" evidence="1">
    <location>
        <begin position="701"/>
        <end position="783"/>
    </location>
</feature>
<name>A0ABR3S9C2_9PLEO</name>
<protein>
    <recommendedName>
        <fullName evidence="2">Nuclear pore complex NUP2/50/61 domain-containing protein</fullName>
    </recommendedName>
</protein>
<feature type="compositionally biased region" description="Basic and acidic residues" evidence="1">
    <location>
        <begin position="1201"/>
        <end position="1217"/>
    </location>
</feature>
<feature type="compositionally biased region" description="Polar residues" evidence="1">
    <location>
        <begin position="355"/>
        <end position="376"/>
    </location>
</feature>
<feature type="compositionally biased region" description="Low complexity" evidence="1">
    <location>
        <begin position="333"/>
        <end position="345"/>
    </location>
</feature>
<evidence type="ECO:0000256" key="1">
    <source>
        <dbReference type="SAM" id="MobiDB-lite"/>
    </source>
</evidence>
<keyword evidence="4" id="KW-1185">Reference proteome</keyword>
<feature type="region of interest" description="Disordered" evidence="1">
    <location>
        <begin position="563"/>
        <end position="588"/>
    </location>
</feature>